<reference evidence="3" key="1">
    <citation type="journal article" date="2017" name="Nat. Microbiol.">
        <title>Global analysis of biosynthetic gene clusters reveals vast potential of secondary metabolite production in Penicillium species.</title>
        <authorList>
            <person name="Nielsen J.C."/>
            <person name="Grijseels S."/>
            <person name="Prigent S."/>
            <person name="Ji B."/>
            <person name="Dainat J."/>
            <person name="Nielsen K.F."/>
            <person name="Frisvad J.C."/>
            <person name="Workman M."/>
            <person name="Nielsen J."/>
        </authorList>
    </citation>
    <scope>NUCLEOTIDE SEQUENCE [LARGE SCALE GENOMIC DNA]</scope>
    <source>
        <strain evidence="3">IBT 11843</strain>
    </source>
</reference>
<dbReference type="InterPro" id="IPR011333">
    <property type="entry name" value="SKP1/BTB/POZ_sf"/>
</dbReference>
<name>A0A1V6NZQ5_PENDC</name>
<evidence type="ECO:0000256" key="1">
    <source>
        <dbReference type="SAM" id="MobiDB-lite"/>
    </source>
</evidence>
<dbReference type="OMA" id="PRDETWF"/>
<dbReference type="PANTHER" id="PTHR37538">
    <property type="entry name" value="BTB DOMAIN-CONTAINING PROTEIN"/>
    <property type="match status" value="1"/>
</dbReference>
<feature type="compositionally biased region" description="Polar residues" evidence="1">
    <location>
        <begin position="386"/>
        <end position="398"/>
    </location>
</feature>
<evidence type="ECO:0000313" key="2">
    <source>
        <dbReference type="EMBL" id="OQD70130.1"/>
    </source>
</evidence>
<evidence type="ECO:0008006" key="4">
    <source>
        <dbReference type="Google" id="ProtNLM"/>
    </source>
</evidence>
<dbReference type="AlphaFoldDB" id="A0A1V6NZQ5"/>
<dbReference type="PANTHER" id="PTHR37538:SF1">
    <property type="entry name" value="BTB DOMAIN-CONTAINING PROTEIN"/>
    <property type="match status" value="1"/>
</dbReference>
<dbReference type="EMBL" id="MDYL01000026">
    <property type="protein sequence ID" value="OQD70130.1"/>
    <property type="molecule type" value="Genomic_DNA"/>
</dbReference>
<evidence type="ECO:0000313" key="3">
    <source>
        <dbReference type="Proteomes" id="UP000191522"/>
    </source>
</evidence>
<dbReference type="OrthoDB" id="3594103at2759"/>
<accession>A0A1V6NZQ5</accession>
<dbReference type="STRING" id="69771.A0A1V6NZQ5"/>
<proteinExistence type="predicted"/>
<gene>
    <name evidence="2" type="ORF">PENDEC_c026G00142</name>
</gene>
<protein>
    <recommendedName>
        <fullName evidence="4">BTB domain-containing protein</fullName>
    </recommendedName>
</protein>
<dbReference type="Gene3D" id="3.30.710.10">
    <property type="entry name" value="Potassium Channel Kv1.1, Chain A"/>
    <property type="match status" value="1"/>
</dbReference>
<keyword evidence="3" id="KW-1185">Reference proteome</keyword>
<dbReference type="Proteomes" id="UP000191522">
    <property type="component" value="Unassembled WGS sequence"/>
</dbReference>
<organism evidence="2 3">
    <name type="scientific">Penicillium decumbens</name>
    <dbReference type="NCBI Taxonomy" id="69771"/>
    <lineage>
        <taxon>Eukaryota</taxon>
        <taxon>Fungi</taxon>
        <taxon>Dikarya</taxon>
        <taxon>Ascomycota</taxon>
        <taxon>Pezizomycotina</taxon>
        <taxon>Eurotiomycetes</taxon>
        <taxon>Eurotiomycetidae</taxon>
        <taxon>Eurotiales</taxon>
        <taxon>Aspergillaceae</taxon>
        <taxon>Penicillium</taxon>
    </lineage>
</organism>
<dbReference type="SUPFAM" id="SSF54695">
    <property type="entry name" value="POZ domain"/>
    <property type="match status" value="1"/>
</dbReference>
<feature type="compositionally biased region" description="Acidic residues" evidence="1">
    <location>
        <begin position="423"/>
        <end position="470"/>
    </location>
</feature>
<sequence length="522" mass="58719">MGARRSAYYEMNEGFTPAPRPYDGRPPGPQFFGQNGYQTDESGCGPQRNFTYPPYPGRSTKRLPKIEYNQPNFSPYQLPLVNVAIRVDGMGSDEEHEIPAKYLQKYPRIFDLLGPRMHEGFIHLRLSGISRRIVHTIVHFMYTGEYETIETDDQVQYFDEPQNVREEFKKSVEVYHAAKKYEVYGLQALAEKYMEHFGESMTSKEVISSTKNAFLDLPRGEIWLPNYVRKVIERELVPGKSDANIGAIVGKRNLEGPTNFNAAILWMVIDILSARVHSLQAEAHIEDKVAPKVEDDRETEHVAKIETATVTNRSVRRAEEYTSSEDEFVVNVFTDATPQESGANESTASPANPAEVLADEPDEIVPERPFRHVFDYSSFVWPASQPPMNRQTGNSNTFACAPEPAGPIPADLNKEDVPPPDEPFPECDPEEPTAEAEELYPAEPPAEEPPTEEAPAEEAPAEEPPVEEPATEPTLADMLLGKSYLYRDWKNIVPGKRRKRSKKLRSLGLPVPDENGIVSIAL</sequence>
<comment type="caution">
    <text evidence="2">The sequence shown here is derived from an EMBL/GenBank/DDBJ whole genome shotgun (WGS) entry which is preliminary data.</text>
</comment>
<feature type="region of interest" description="Disordered" evidence="1">
    <location>
        <begin position="385"/>
        <end position="478"/>
    </location>
</feature>